<dbReference type="EMBL" id="CP053452">
    <property type="protein sequence ID" value="QJW92732.1"/>
    <property type="molecule type" value="Genomic_DNA"/>
</dbReference>
<protein>
    <recommendedName>
        <fullName evidence="5">TIGR03067 domain-containing protein</fullName>
    </recommendedName>
</protein>
<evidence type="ECO:0000256" key="1">
    <source>
        <dbReference type="SAM" id="MobiDB-lite"/>
    </source>
</evidence>
<organism evidence="3 4">
    <name type="scientific">Frigoriglobus tundricola</name>
    <dbReference type="NCBI Taxonomy" id="2774151"/>
    <lineage>
        <taxon>Bacteria</taxon>
        <taxon>Pseudomonadati</taxon>
        <taxon>Planctomycetota</taxon>
        <taxon>Planctomycetia</taxon>
        <taxon>Gemmatales</taxon>
        <taxon>Gemmataceae</taxon>
        <taxon>Frigoriglobus</taxon>
    </lineage>
</organism>
<sequence length="210" mass="22760">MNAEEERPTPPAPLPEGKGEQDLRNSVASAEPGEVTLGVTPLPSGRGAGGVGSSRRLIALMLVLVAIGLAVWFFAIRTPDDFGRFQGRWQLAVPAGSAPDGAPIARQTPIVVKVTGDRWAFMLGEMEQKKYAMTLRPEADPKEIDLVQLAADDQPLMQKWPPPERPVTLRGIYAVERDRVRVVTAPGNEPRPPSLDTSDGVTVWILERGP</sequence>
<dbReference type="AlphaFoldDB" id="A0A6M5YID6"/>
<dbReference type="RefSeq" id="WP_315854400.1">
    <property type="nucleotide sequence ID" value="NZ_CP053452.2"/>
</dbReference>
<keyword evidence="4" id="KW-1185">Reference proteome</keyword>
<accession>A0A6M5YID6</accession>
<evidence type="ECO:0000256" key="2">
    <source>
        <dbReference type="SAM" id="Phobius"/>
    </source>
</evidence>
<keyword evidence="2" id="KW-0472">Membrane</keyword>
<dbReference type="InterPro" id="IPR017504">
    <property type="entry name" value="CHP03067_Planctomycetes"/>
</dbReference>
<proteinExistence type="predicted"/>
<keyword evidence="2" id="KW-1133">Transmembrane helix</keyword>
<dbReference type="Proteomes" id="UP000503447">
    <property type="component" value="Chromosome"/>
</dbReference>
<dbReference type="NCBIfam" id="TIGR03067">
    <property type="entry name" value="Planc_TIGR03067"/>
    <property type="match status" value="1"/>
</dbReference>
<keyword evidence="2" id="KW-0812">Transmembrane</keyword>
<reference evidence="4" key="1">
    <citation type="submission" date="2020-05" db="EMBL/GenBank/DDBJ databases">
        <title>Frigoriglobus tundricola gen. nov., sp. nov., a psychrotolerant cellulolytic planctomycete of the family Gemmataceae with two divergent copies of 16S rRNA gene.</title>
        <authorList>
            <person name="Kulichevskaya I.S."/>
            <person name="Ivanova A.A."/>
            <person name="Naumoff D.G."/>
            <person name="Beletsky A.V."/>
            <person name="Rijpstra W.I.C."/>
            <person name="Sinninghe Damste J.S."/>
            <person name="Mardanov A.V."/>
            <person name="Ravin N.V."/>
            <person name="Dedysh S.N."/>
        </authorList>
    </citation>
    <scope>NUCLEOTIDE SEQUENCE [LARGE SCALE GENOMIC DNA]</scope>
    <source>
        <strain evidence="4">PL17</strain>
    </source>
</reference>
<evidence type="ECO:0000313" key="4">
    <source>
        <dbReference type="Proteomes" id="UP000503447"/>
    </source>
</evidence>
<evidence type="ECO:0000313" key="3">
    <source>
        <dbReference type="EMBL" id="QJW92732.1"/>
    </source>
</evidence>
<evidence type="ECO:0008006" key="5">
    <source>
        <dbReference type="Google" id="ProtNLM"/>
    </source>
</evidence>
<gene>
    <name evidence="3" type="ORF">FTUN_0229</name>
</gene>
<feature type="region of interest" description="Disordered" evidence="1">
    <location>
        <begin position="1"/>
        <end position="47"/>
    </location>
</feature>
<dbReference type="KEGG" id="ftj:FTUN_0229"/>
<feature type="transmembrane region" description="Helical" evidence="2">
    <location>
        <begin position="57"/>
        <end position="76"/>
    </location>
</feature>
<name>A0A6M5YID6_9BACT</name>